<evidence type="ECO:0000256" key="4">
    <source>
        <dbReference type="ARBA" id="ARBA00023136"/>
    </source>
</evidence>
<feature type="transmembrane region" description="Helical" evidence="5">
    <location>
        <begin position="142"/>
        <end position="165"/>
    </location>
</feature>
<evidence type="ECO:0000256" key="2">
    <source>
        <dbReference type="ARBA" id="ARBA00022692"/>
    </source>
</evidence>
<evidence type="ECO:0000256" key="5">
    <source>
        <dbReference type="SAM" id="Phobius"/>
    </source>
</evidence>
<dbReference type="PANTHER" id="PTHR23423">
    <property type="entry name" value="ORGANIC SOLUTE TRANSPORTER-RELATED"/>
    <property type="match status" value="1"/>
</dbReference>
<comment type="caution">
    <text evidence="6">The sequence shown here is derived from an EMBL/GenBank/DDBJ whole genome shotgun (WGS) entry which is preliminary data.</text>
</comment>
<sequence length="302" mass="34231">MVNCSVNTPQAEDFMSGISTVTLSFVFLLSATSLSTCALFMELWVYLSRNISCTLVKDRCLIVLALFPANDAPYLIACPSVHSYTGMALFAFFHLTVAYLGGEAEMLDKMQGVDCVLNVGPLCCCCCCCLPRLPMTRQAYSIFRKCVSQTVFLIPMLTFVIAVLWADVKYFDLKEEVYSPVLYLRILMSISILLSLYVFNIMVKTSLCVADQRYHLMAKYNIILVALVINSLQPLIFELLTAYDVIPCTAQFNWQGRASEFDHMAKVVEYFILMLSARVYYRKPYPPPDTERLSFDNSLFIQ</sequence>
<keyword evidence="3 5" id="KW-1133">Transmembrane helix</keyword>
<feature type="transmembrane region" description="Helical" evidence="5">
    <location>
        <begin position="83"/>
        <end position="101"/>
    </location>
</feature>
<comment type="subcellular location">
    <subcellularLocation>
        <location evidence="1">Membrane</location>
        <topology evidence="1">Multi-pass membrane protein</topology>
    </subcellularLocation>
</comment>
<feature type="transmembrane region" description="Helical" evidence="5">
    <location>
        <begin position="220"/>
        <end position="243"/>
    </location>
</feature>
<evidence type="ECO:0000256" key="1">
    <source>
        <dbReference type="ARBA" id="ARBA00004141"/>
    </source>
</evidence>
<dbReference type="SMART" id="SM01417">
    <property type="entry name" value="Solute_trans_a"/>
    <property type="match status" value="1"/>
</dbReference>
<organism evidence="6 7">
    <name type="scientific">Merluccius polli</name>
    <name type="common">Benguela hake</name>
    <name type="synonym">Merluccius cadenati</name>
    <dbReference type="NCBI Taxonomy" id="89951"/>
    <lineage>
        <taxon>Eukaryota</taxon>
        <taxon>Metazoa</taxon>
        <taxon>Chordata</taxon>
        <taxon>Craniata</taxon>
        <taxon>Vertebrata</taxon>
        <taxon>Euteleostomi</taxon>
        <taxon>Actinopterygii</taxon>
        <taxon>Neopterygii</taxon>
        <taxon>Teleostei</taxon>
        <taxon>Neoteleostei</taxon>
        <taxon>Acanthomorphata</taxon>
        <taxon>Zeiogadaria</taxon>
        <taxon>Gadariae</taxon>
        <taxon>Gadiformes</taxon>
        <taxon>Gadoidei</taxon>
        <taxon>Merlucciidae</taxon>
        <taxon>Merluccius</taxon>
    </lineage>
</organism>
<keyword evidence="7" id="KW-1185">Reference proteome</keyword>
<feature type="transmembrane region" description="Helical" evidence="5">
    <location>
        <begin position="177"/>
        <end position="199"/>
    </location>
</feature>
<proteinExistence type="predicted"/>
<protein>
    <submittedName>
        <fullName evidence="6">Organic solute transporter subunit alpha</fullName>
    </submittedName>
</protein>
<feature type="transmembrane region" description="Helical" evidence="5">
    <location>
        <begin position="25"/>
        <end position="47"/>
    </location>
</feature>
<dbReference type="AlphaFoldDB" id="A0AA47M8H2"/>
<dbReference type="Proteomes" id="UP001174136">
    <property type="component" value="Unassembled WGS sequence"/>
</dbReference>
<evidence type="ECO:0000256" key="3">
    <source>
        <dbReference type="ARBA" id="ARBA00022989"/>
    </source>
</evidence>
<dbReference type="EMBL" id="JAOPHQ010005430">
    <property type="protein sequence ID" value="KAK0135392.1"/>
    <property type="molecule type" value="Genomic_DNA"/>
</dbReference>
<dbReference type="Pfam" id="PF03619">
    <property type="entry name" value="Solute_trans_a"/>
    <property type="match status" value="1"/>
</dbReference>
<gene>
    <name evidence="6" type="primary">slc51a_1</name>
    <name evidence="6" type="ORF">N1851_028755</name>
</gene>
<dbReference type="GO" id="GO:0016020">
    <property type="term" value="C:membrane"/>
    <property type="evidence" value="ECO:0007669"/>
    <property type="project" value="UniProtKB-SubCell"/>
</dbReference>
<dbReference type="InterPro" id="IPR005178">
    <property type="entry name" value="Ostalpha/TMEM184C"/>
</dbReference>
<evidence type="ECO:0000313" key="6">
    <source>
        <dbReference type="EMBL" id="KAK0135392.1"/>
    </source>
</evidence>
<name>A0AA47M8H2_MERPO</name>
<accession>A0AA47M8H2</accession>
<keyword evidence="4 5" id="KW-0472">Membrane</keyword>
<evidence type="ECO:0000313" key="7">
    <source>
        <dbReference type="Proteomes" id="UP001174136"/>
    </source>
</evidence>
<keyword evidence="2 5" id="KW-0812">Transmembrane</keyword>
<reference evidence="6" key="1">
    <citation type="journal article" date="2023" name="Front. Mar. Sci.">
        <title>A new Merluccius polli reference genome to investigate the effects of global change in West African waters.</title>
        <authorList>
            <person name="Mateo J.L."/>
            <person name="Blanco-Fernandez C."/>
            <person name="Garcia-Vazquez E."/>
            <person name="Machado-Schiaffino G."/>
        </authorList>
    </citation>
    <scope>NUCLEOTIDE SEQUENCE</scope>
    <source>
        <strain evidence="6">C29</strain>
        <tissue evidence="6">Fin</tissue>
    </source>
</reference>